<comment type="subunit">
    <text evidence="1">Component of the NuA4 histone acetyltransferase complex.</text>
</comment>
<evidence type="ECO:0000256" key="2">
    <source>
        <dbReference type="SAM" id="MobiDB-lite"/>
    </source>
</evidence>
<gene>
    <name evidence="3" type="ORF">G7Y89_g14868</name>
</gene>
<evidence type="ECO:0000256" key="1">
    <source>
        <dbReference type="ARBA" id="ARBA00011353"/>
    </source>
</evidence>
<feature type="compositionally biased region" description="Polar residues" evidence="2">
    <location>
        <begin position="30"/>
        <end position="42"/>
    </location>
</feature>
<feature type="compositionally biased region" description="Polar residues" evidence="2">
    <location>
        <begin position="62"/>
        <end position="81"/>
    </location>
</feature>
<proteinExistence type="predicted"/>
<feature type="region of interest" description="Disordered" evidence="2">
    <location>
        <begin position="62"/>
        <end position="111"/>
    </location>
</feature>
<evidence type="ECO:0000313" key="4">
    <source>
        <dbReference type="Proteomes" id="UP000566819"/>
    </source>
</evidence>
<protein>
    <recommendedName>
        <fullName evidence="5">Chromo domain-containing protein</fullName>
    </recommendedName>
</protein>
<dbReference type="OrthoDB" id="3563343at2759"/>
<feature type="compositionally biased region" description="Basic and acidic residues" evidence="2">
    <location>
        <begin position="11"/>
        <end position="21"/>
    </location>
</feature>
<feature type="region of interest" description="Disordered" evidence="2">
    <location>
        <begin position="1"/>
        <end position="42"/>
    </location>
</feature>
<feature type="compositionally biased region" description="Basic and acidic residues" evidence="2">
    <location>
        <begin position="153"/>
        <end position="164"/>
    </location>
</feature>
<dbReference type="SUPFAM" id="SSF54160">
    <property type="entry name" value="Chromo domain-like"/>
    <property type="match status" value="1"/>
</dbReference>
<dbReference type="InterPro" id="IPR016197">
    <property type="entry name" value="Chromo-like_dom_sf"/>
</dbReference>
<sequence length="314" mass="34198">MGTHPPAVDKTSLRHSTDRPRPASPDPGSDTHQASKLQVNTDIIQGSTSYDNLDVTKELEASSSNISRLQDGQPDDTQSPQLALAAVSPHQSDLNNHLPKQPCRGATRNDCRKRPRIIAPIKLASTASVALGSSAEPQSRAQITALDQEMVDDRSANGSDHGDYDNMSDAAGSQRGGRPRKRVRRTKDTKDNDVAALPTHSLDTSYQTIVATSSSGILESEEIPIHGYFTLKSIESKVRQGTTTNLGEPQLVAPVADPNHQWGIRKIMDQKMVGRERHYRVEWKDTSDDGEAAEWLYRSLTASALKPGGVTSFD</sequence>
<keyword evidence="4" id="KW-1185">Reference proteome</keyword>
<dbReference type="Proteomes" id="UP000566819">
    <property type="component" value="Unassembled WGS sequence"/>
</dbReference>
<comment type="caution">
    <text evidence="3">The sequence shown here is derived from an EMBL/GenBank/DDBJ whole genome shotgun (WGS) entry which is preliminary data.</text>
</comment>
<evidence type="ECO:0000313" key="3">
    <source>
        <dbReference type="EMBL" id="KAF4618980.1"/>
    </source>
</evidence>
<evidence type="ECO:0008006" key="5">
    <source>
        <dbReference type="Google" id="ProtNLM"/>
    </source>
</evidence>
<reference evidence="3 4" key="1">
    <citation type="submission" date="2020-03" db="EMBL/GenBank/DDBJ databases">
        <title>Draft Genome Sequence of Cudoniella acicularis.</title>
        <authorList>
            <person name="Buettner E."/>
            <person name="Kellner H."/>
        </authorList>
    </citation>
    <scope>NUCLEOTIDE SEQUENCE [LARGE SCALE GENOMIC DNA]</scope>
    <source>
        <strain evidence="3 4">DSM 108380</strain>
    </source>
</reference>
<accession>A0A8H4QWU6</accession>
<name>A0A8H4QWU6_9HELO</name>
<dbReference type="AlphaFoldDB" id="A0A8H4QWU6"/>
<feature type="region of interest" description="Disordered" evidence="2">
    <location>
        <begin position="153"/>
        <end position="199"/>
    </location>
</feature>
<dbReference type="EMBL" id="JAAMPI010002086">
    <property type="protein sequence ID" value="KAF4618980.1"/>
    <property type="molecule type" value="Genomic_DNA"/>
</dbReference>
<organism evidence="3 4">
    <name type="scientific">Cudoniella acicularis</name>
    <dbReference type="NCBI Taxonomy" id="354080"/>
    <lineage>
        <taxon>Eukaryota</taxon>
        <taxon>Fungi</taxon>
        <taxon>Dikarya</taxon>
        <taxon>Ascomycota</taxon>
        <taxon>Pezizomycotina</taxon>
        <taxon>Leotiomycetes</taxon>
        <taxon>Helotiales</taxon>
        <taxon>Tricladiaceae</taxon>
        <taxon>Cudoniella</taxon>
    </lineage>
</organism>